<organism evidence="6 7">
    <name type="scientific">Mycena pura</name>
    <dbReference type="NCBI Taxonomy" id="153505"/>
    <lineage>
        <taxon>Eukaryota</taxon>
        <taxon>Fungi</taxon>
        <taxon>Dikarya</taxon>
        <taxon>Basidiomycota</taxon>
        <taxon>Agaricomycotina</taxon>
        <taxon>Agaricomycetes</taxon>
        <taxon>Agaricomycetidae</taxon>
        <taxon>Agaricales</taxon>
        <taxon>Marasmiineae</taxon>
        <taxon>Mycenaceae</taxon>
        <taxon>Mycena</taxon>
    </lineage>
</organism>
<dbReference type="InterPro" id="IPR001670">
    <property type="entry name" value="ADH_Fe/GldA"/>
</dbReference>
<name>A0AAD6YVM1_9AGAR</name>
<dbReference type="Pfam" id="PF25137">
    <property type="entry name" value="ADH_Fe_C"/>
    <property type="match status" value="1"/>
</dbReference>
<dbReference type="InterPro" id="IPR039697">
    <property type="entry name" value="Alcohol_dehydrogenase_Fe"/>
</dbReference>
<dbReference type="EMBL" id="JARJCW010000001">
    <property type="protein sequence ID" value="KAJ7230445.1"/>
    <property type="molecule type" value="Genomic_DNA"/>
</dbReference>
<evidence type="ECO:0000256" key="1">
    <source>
        <dbReference type="ARBA" id="ARBA00007358"/>
    </source>
</evidence>
<dbReference type="InterPro" id="IPR056798">
    <property type="entry name" value="ADH_Fe_C"/>
</dbReference>
<evidence type="ECO:0000259" key="4">
    <source>
        <dbReference type="Pfam" id="PF00465"/>
    </source>
</evidence>
<accession>A0AAD6YVM1</accession>
<dbReference type="GO" id="GO:0018506">
    <property type="term" value="F:maleylacetate reductase activity"/>
    <property type="evidence" value="ECO:0007669"/>
    <property type="project" value="InterPro"/>
</dbReference>
<keyword evidence="3" id="KW-0520">NAD</keyword>
<evidence type="ECO:0000259" key="5">
    <source>
        <dbReference type="Pfam" id="PF25137"/>
    </source>
</evidence>
<evidence type="ECO:0000313" key="6">
    <source>
        <dbReference type="EMBL" id="KAJ7230445.1"/>
    </source>
</evidence>
<dbReference type="GO" id="GO:0004022">
    <property type="term" value="F:alcohol dehydrogenase (NAD+) activity"/>
    <property type="evidence" value="ECO:0007669"/>
    <property type="project" value="TreeGrafter"/>
</dbReference>
<dbReference type="Pfam" id="PF00465">
    <property type="entry name" value="Fe-ADH"/>
    <property type="match status" value="1"/>
</dbReference>
<keyword evidence="2" id="KW-0560">Oxidoreductase</keyword>
<reference evidence="6" key="1">
    <citation type="submission" date="2023-03" db="EMBL/GenBank/DDBJ databases">
        <title>Massive genome expansion in bonnet fungi (Mycena s.s.) driven by repeated elements and novel gene families across ecological guilds.</title>
        <authorList>
            <consortium name="Lawrence Berkeley National Laboratory"/>
            <person name="Harder C.B."/>
            <person name="Miyauchi S."/>
            <person name="Viragh M."/>
            <person name="Kuo A."/>
            <person name="Thoen E."/>
            <person name="Andreopoulos B."/>
            <person name="Lu D."/>
            <person name="Skrede I."/>
            <person name="Drula E."/>
            <person name="Henrissat B."/>
            <person name="Morin E."/>
            <person name="Kohler A."/>
            <person name="Barry K."/>
            <person name="LaButti K."/>
            <person name="Morin E."/>
            <person name="Salamov A."/>
            <person name="Lipzen A."/>
            <person name="Mereny Z."/>
            <person name="Hegedus B."/>
            <person name="Baldrian P."/>
            <person name="Stursova M."/>
            <person name="Weitz H."/>
            <person name="Taylor A."/>
            <person name="Grigoriev I.V."/>
            <person name="Nagy L.G."/>
            <person name="Martin F."/>
            <person name="Kauserud H."/>
        </authorList>
    </citation>
    <scope>NUCLEOTIDE SEQUENCE</scope>
    <source>
        <strain evidence="6">9144</strain>
    </source>
</reference>
<gene>
    <name evidence="6" type="ORF">GGX14DRAFT_508207</name>
</gene>
<dbReference type="Proteomes" id="UP001219525">
    <property type="component" value="Unassembled WGS sequence"/>
</dbReference>
<dbReference type="PANTHER" id="PTHR11496">
    <property type="entry name" value="ALCOHOL DEHYDROGENASE"/>
    <property type="match status" value="1"/>
</dbReference>
<feature type="domain" description="Fe-containing alcohol dehydrogenase-like C-terminal" evidence="5">
    <location>
        <begin position="164"/>
        <end position="352"/>
    </location>
</feature>
<evidence type="ECO:0000256" key="2">
    <source>
        <dbReference type="ARBA" id="ARBA00023002"/>
    </source>
</evidence>
<dbReference type="AlphaFoldDB" id="A0AAD6YVM1"/>
<feature type="domain" description="Alcohol dehydrogenase iron-type/glycerol dehydrogenase GldA" evidence="4">
    <location>
        <begin position="10"/>
        <end position="152"/>
    </location>
</feature>
<dbReference type="Gene3D" id="3.40.50.1970">
    <property type="match status" value="1"/>
</dbReference>
<keyword evidence="7" id="KW-1185">Reference proteome</keyword>
<dbReference type="CDD" id="cd08177">
    <property type="entry name" value="MAR"/>
    <property type="match status" value="1"/>
</dbReference>
<evidence type="ECO:0000313" key="7">
    <source>
        <dbReference type="Proteomes" id="UP001219525"/>
    </source>
</evidence>
<sequence length="358" mass="36991">MQSFVYNALPGRVVFGRGSLSQVGQEIKGLGCSKALVVTGPFHATAGDALRANLGALAVGVYSKATMHTPTGVTEEAVQLATELGADCVVALGGSSTVGLAKAIALRTDFPQIVVPTTYAGSEATAIIGQTENGVKITQKSPKVLPEVIIYDADLTLSLPARMTVTSGINAIAHAVEALYAADANPISDMYAEQGIAHIARALTALAADLKNADARSDALFGAFACSVCAGTVGVALHHKLCHTLGGMCNLPHSDTHAVVLPHAIAYNAPYAKAAMAKVARCLGLNTGPGGASAAQGVYDLARSLGAPCSLKQLGMREEDLERAADAVMARPYPNPAPLERERILALLRDAFEGRRPE</sequence>
<dbReference type="Gene3D" id="1.20.1090.10">
    <property type="entry name" value="Dehydroquinate synthase-like - alpha domain"/>
    <property type="match status" value="1"/>
</dbReference>
<evidence type="ECO:0000256" key="3">
    <source>
        <dbReference type="ARBA" id="ARBA00023027"/>
    </source>
</evidence>
<comment type="similarity">
    <text evidence="1">Belongs to the iron-containing alcohol dehydrogenase family.</text>
</comment>
<dbReference type="GO" id="GO:0046872">
    <property type="term" value="F:metal ion binding"/>
    <property type="evidence" value="ECO:0007669"/>
    <property type="project" value="InterPro"/>
</dbReference>
<dbReference type="SUPFAM" id="SSF56796">
    <property type="entry name" value="Dehydroquinate synthase-like"/>
    <property type="match status" value="1"/>
</dbReference>
<dbReference type="PANTHER" id="PTHR11496:SF102">
    <property type="entry name" value="ALCOHOL DEHYDROGENASE 4"/>
    <property type="match status" value="1"/>
</dbReference>
<comment type="caution">
    <text evidence="6">The sequence shown here is derived from an EMBL/GenBank/DDBJ whole genome shotgun (WGS) entry which is preliminary data.</text>
</comment>
<dbReference type="InterPro" id="IPR034786">
    <property type="entry name" value="MAR"/>
</dbReference>
<protein>
    <submittedName>
        <fullName evidence="6">Iron-containing alcohol dehydrogenase</fullName>
    </submittedName>
</protein>
<proteinExistence type="inferred from homology"/>